<comment type="caution">
    <text evidence="1">The sequence shown here is derived from an EMBL/GenBank/DDBJ whole genome shotgun (WGS) entry which is preliminary data.</text>
</comment>
<keyword evidence="2" id="KW-1185">Reference proteome</keyword>
<evidence type="ECO:0000313" key="1">
    <source>
        <dbReference type="EMBL" id="KAL0060096.1"/>
    </source>
</evidence>
<protein>
    <submittedName>
        <fullName evidence="1">Uncharacterized protein</fullName>
    </submittedName>
</protein>
<organism evidence="1 2">
    <name type="scientific">Marasmius tenuissimus</name>
    <dbReference type="NCBI Taxonomy" id="585030"/>
    <lineage>
        <taxon>Eukaryota</taxon>
        <taxon>Fungi</taxon>
        <taxon>Dikarya</taxon>
        <taxon>Basidiomycota</taxon>
        <taxon>Agaricomycotina</taxon>
        <taxon>Agaricomycetes</taxon>
        <taxon>Agaricomycetidae</taxon>
        <taxon>Agaricales</taxon>
        <taxon>Marasmiineae</taxon>
        <taxon>Marasmiaceae</taxon>
        <taxon>Marasmius</taxon>
    </lineage>
</organism>
<dbReference type="EMBL" id="JBBXMP010000192">
    <property type="protein sequence ID" value="KAL0060096.1"/>
    <property type="molecule type" value="Genomic_DNA"/>
</dbReference>
<sequence>MDLAFSSNLPSEQISTVAFYLPDIVNNGLEMLDVFLGVSLDGNCWDAGQIDKVGNEGIVFTKYARGSDAQKPDLALARRITSLAPAAKKTRWEERLVTQTYGEEQPTRVHWSPCSSRLEYPQPWQLENSNNLNSRWKTRIQTRLEIRRLWS</sequence>
<proteinExistence type="predicted"/>
<gene>
    <name evidence="1" type="ORF">AAF712_013113</name>
</gene>
<name>A0ABR2ZEM3_9AGAR</name>
<reference evidence="1 2" key="1">
    <citation type="submission" date="2024-05" db="EMBL/GenBank/DDBJ databases">
        <title>A draft genome resource for the thread blight pathogen Marasmius tenuissimus strain MS-2.</title>
        <authorList>
            <person name="Yulfo-Soto G.E."/>
            <person name="Baruah I.K."/>
            <person name="Amoako-Attah I."/>
            <person name="Bukari Y."/>
            <person name="Meinhardt L.W."/>
            <person name="Bailey B.A."/>
            <person name="Cohen S.P."/>
        </authorList>
    </citation>
    <scope>NUCLEOTIDE SEQUENCE [LARGE SCALE GENOMIC DNA]</scope>
    <source>
        <strain evidence="1 2">MS-2</strain>
    </source>
</reference>
<dbReference type="Proteomes" id="UP001437256">
    <property type="component" value="Unassembled WGS sequence"/>
</dbReference>
<accession>A0ABR2ZEM3</accession>
<evidence type="ECO:0000313" key="2">
    <source>
        <dbReference type="Proteomes" id="UP001437256"/>
    </source>
</evidence>